<name>A0A543IH04_9ACTN</name>
<evidence type="ECO:0000313" key="2">
    <source>
        <dbReference type="Proteomes" id="UP000316706"/>
    </source>
</evidence>
<proteinExistence type="predicted"/>
<gene>
    <name evidence="1" type="ORF">FHX41_3529</name>
</gene>
<reference evidence="1 2" key="1">
    <citation type="submission" date="2019-06" db="EMBL/GenBank/DDBJ databases">
        <title>Sequencing the genomes of 1000 actinobacteria strains.</title>
        <authorList>
            <person name="Klenk H.-P."/>
        </authorList>
    </citation>
    <scope>NUCLEOTIDE SEQUENCE [LARGE SCALE GENOMIC DNA]</scope>
    <source>
        <strain evidence="1 2">DSM 45043</strain>
    </source>
</reference>
<organism evidence="1 2">
    <name type="scientific">Actinomadura hallensis</name>
    <dbReference type="NCBI Taxonomy" id="337895"/>
    <lineage>
        <taxon>Bacteria</taxon>
        <taxon>Bacillati</taxon>
        <taxon>Actinomycetota</taxon>
        <taxon>Actinomycetes</taxon>
        <taxon>Streptosporangiales</taxon>
        <taxon>Thermomonosporaceae</taxon>
        <taxon>Actinomadura</taxon>
    </lineage>
</organism>
<dbReference type="EMBL" id="VFPO01000001">
    <property type="protein sequence ID" value="TQM69817.1"/>
    <property type="molecule type" value="Genomic_DNA"/>
</dbReference>
<keyword evidence="2" id="KW-1185">Reference proteome</keyword>
<dbReference type="AlphaFoldDB" id="A0A543IH04"/>
<dbReference type="RefSeq" id="WP_141970247.1">
    <property type="nucleotide sequence ID" value="NZ_VFPO01000001.1"/>
</dbReference>
<dbReference type="Proteomes" id="UP000316706">
    <property type="component" value="Unassembled WGS sequence"/>
</dbReference>
<accession>A0A543IH04</accession>
<dbReference type="OrthoDB" id="2081983at2"/>
<comment type="caution">
    <text evidence="1">The sequence shown here is derived from an EMBL/GenBank/DDBJ whole genome shotgun (WGS) entry which is preliminary data.</text>
</comment>
<evidence type="ECO:0000313" key="1">
    <source>
        <dbReference type="EMBL" id="TQM69817.1"/>
    </source>
</evidence>
<protein>
    <submittedName>
        <fullName evidence="1">Uncharacterized protein</fullName>
    </submittedName>
</protein>
<sequence>MDGTYVDHAYAEHLTDTDLELLATASGAAGTSGGAAAALRRDPPAISRLLGHPAAFEAVYGRSAVRAGRPALVSPFLAFAVAVHRAAAELASMTHVVERTGPRQRVPVLDAPMLAGFLESPERRLFLAELLASFTRAAEGRYQVRTPRGPRWLRFSEVDPARFAGLLDAVPERERPGVYRRLGDIALFLAGVFPDHTFGPAFGPIHVERLLRDARVVRDEEKDRLSAAPGLELMEHLGTRWYRRACELAAVRTRRLAVVAEVADSFRAARRVLNHVADCYLFADGEAGFAPPGR</sequence>